<feature type="transmembrane region" description="Helical" evidence="9">
    <location>
        <begin position="38"/>
        <end position="63"/>
    </location>
</feature>
<dbReference type="EMBL" id="CP112932">
    <property type="protein sequence ID" value="WPY01354.1"/>
    <property type="molecule type" value="Genomic_DNA"/>
</dbReference>
<evidence type="ECO:0000256" key="1">
    <source>
        <dbReference type="ARBA" id="ARBA00004651"/>
    </source>
</evidence>
<keyword evidence="12" id="KW-1185">Reference proteome</keyword>
<comment type="catalytic activity">
    <reaction evidence="7">
        <text>a quinone + NADH + 5 H(+)(in) = a quinol + NAD(+) + 4 H(+)(out)</text>
        <dbReference type="Rhea" id="RHEA:57888"/>
        <dbReference type="ChEBI" id="CHEBI:15378"/>
        <dbReference type="ChEBI" id="CHEBI:24646"/>
        <dbReference type="ChEBI" id="CHEBI:57540"/>
        <dbReference type="ChEBI" id="CHEBI:57945"/>
        <dbReference type="ChEBI" id="CHEBI:132124"/>
    </reaction>
</comment>
<name>A0ABZ0UTJ5_9RICK</name>
<feature type="transmembrane region" description="Helical" evidence="9">
    <location>
        <begin position="383"/>
        <end position="411"/>
    </location>
</feature>
<evidence type="ECO:0000256" key="5">
    <source>
        <dbReference type="ARBA" id="ARBA00022989"/>
    </source>
</evidence>
<evidence type="ECO:0000256" key="8">
    <source>
        <dbReference type="RuleBase" id="RU000320"/>
    </source>
</evidence>
<evidence type="ECO:0000313" key="12">
    <source>
        <dbReference type="Proteomes" id="UP001326613"/>
    </source>
</evidence>
<feature type="transmembrane region" description="Helical" evidence="9">
    <location>
        <begin position="212"/>
        <end position="229"/>
    </location>
</feature>
<feature type="transmembrane region" description="Helical" evidence="9">
    <location>
        <begin position="460"/>
        <end position="481"/>
    </location>
</feature>
<keyword evidence="4 8" id="KW-0812">Transmembrane</keyword>
<evidence type="ECO:0000256" key="2">
    <source>
        <dbReference type="ARBA" id="ARBA00005346"/>
    </source>
</evidence>
<feature type="transmembrane region" description="Helical" evidence="9">
    <location>
        <begin position="250"/>
        <end position="272"/>
    </location>
</feature>
<feature type="transmembrane region" description="Helical" evidence="9">
    <location>
        <begin position="312"/>
        <end position="330"/>
    </location>
</feature>
<dbReference type="Pfam" id="PF00361">
    <property type="entry name" value="Proton_antipo_M"/>
    <property type="match status" value="1"/>
</dbReference>
<feature type="transmembrane region" description="Helical" evidence="9">
    <location>
        <begin position="284"/>
        <end position="300"/>
    </location>
</feature>
<evidence type="ECO:0000256" key="4">
    <source>
        <dbReference type="ARBA" id="ARBA00022692"/>
    </source>
</evidence>
<feature type="transmembrane region" description="Helical" evidence="9">
    <location>
        <begin position="171"/>
        <end position="192"/>
    </location>
</feature>
<feature type="transmembrane region" description="Helical" evidence="9">
    <location>
        <begin position="6"/>
        <end position="26"/>
    </location>
</feature>
<feature type="transmembrane region" description="Helical" evidence="9">
    <location>
        <begin position="138"/>
        <end position="159"/>
    </location>
</feature>
<feature type="domain" description="NADH:quinone oxidoreductase/Mrp antiporter transmembrane" evidence="10">
    <location>
        <begin position="135"/>
        <end position="429"/>
    </location>
</feature>
<comment type="similarity">
    <text evidence="2">Belongs to the CPA3 antiporters (TC 2.A.63) subunit D family.</text>
</comment>
<evidence type="ECO:0000259" key="10">
    <source>
        <dbReference type="Pfam" id="PF00361"/>
    </source>
</evidence>
<dbReference type="InterPro" id="IPR001750">
    <property type="entry name" value="ND/Mrp_TM"/>
</dbReference>
<feature type="transmembrane region" description="Helical" evidence="9">
    <location>
        <begin position="336"/>
        <end position="362"/>
    </location>
</feature>
<gene>
    <name evidence="11" type="ORF">Trichorick_01264</name>
</gene>
<evidence type="ECO:0000313" key="11">
    <source>
        <dbReference type="EMBL" id="WPY01354.1"/>
    </source>
</evidence>
<organism evidence="11 12">
    <name type="scientific">Candidatus Trichorickettsia mobilis</name>
    <dbReference type="NCBI Taxonomy" id="1346319"/>
    <lineage>
        <taxon>Bacteria</taxon>
        <taxon>Pseudomonadati</taxon>
        <taxon>Pseudomonadota</taxon>
        <taxon>Alphaproteobacteria</taxon>
        <taxon>Rickettsiales</taxon>
        <taxon>Rickettsiaceae</taxon>
        <taxon>Rickettsieae</taxon>
        <taxon>Candidatus Trichorickettsia</taxon>
    </lineage>
</organism>
<dbReference type="Proteomes" id="UP001326613">
    <property type="component" value="Chromosome"/>
</dbReference>
<accession>A0ABZ0UTJ5</accession>
<dbReference type="NCBIfam" id="NF005140">
    <property type="entry name" value="PRK06589.1"/>
    <property type="match status" value="1"/>
</dbReference>
<reference evidence="11 12" key="1">
    <citation type="submission" date="2022-10" db="EMBL/GenBank/DDBJ databases">
        <title>Host association and intracellularity evolved multiple times independently in the Rickettsiales.</title>
        <authorList>
            <person name="Castelli M."/>
            <person name="Nardi T."/>
            <person name="Gammuto L."/>
            <person name="Bellinzona G."/>
            <person name="Sabaneyeva E."/>
            <person name="Potekhin A."/>
            <person name="Serra V."/>
            <person name="Petroni G."/>
            <person name="Sassera D."/>
        </authorList>
    </citation>
    <scope>NUCLEOTIDE SEQUENCE [LARGE SCALE GENOMIC DNA]</scope>
    <source>
        <strain evidence="11 12">Kr 154-4</strain>
    </source>
</reference>
<proteinExistence type="inferred from homology"/>
<dbReference type="PANTHER" id="PTHR42703">
    <property type="entry name" value="NADH DEHYDROGENASE"/>
    <property type="match status" value="1"/>
</dbReference>
<comment type="subcellular location">
    <subcellularLocation>
        <location evidence="1">Cell membrane</location>
        <topology evidence="1">Multi-pass membrane protein</topology>
    </subcellularLocation>
    <subcellularLocation>
        <location evidence="8">Membrane</location>
        <topology evidence="8">Multi-pass membrane protein</topology>
    </subcellularLocation>
</comment>
<evidence type="ECO:0000256" key="7">
    <source>
        <dbReference type="ARBA" id="ARBA00047712"/>
    </source>
</evidence>
<protein>
    <submittedName>
        <fullName evidence="11">Monovalent cation/H+ antiporter subunit D</fullName>
    </submittedName>
</protein>
<evidence type="ECO:0000256" key="9">
    <source>
        <dbReference type="SAM" id="Phobius"/>
    </source>
</evidence>
<dbReference type="PRINTS" id="PR01434">
    <property type="entry name" value="NADHDHGNASE5"/>
</dbReference>
<sequence>MILENFITANFSIISTLIIGSVNLLTPFITKEDSNIRNILLLLISTIFLINIIIIDWLFFHGIRANIMLFAFDHYAFGLHLEAVGIIFLNLLGSLWICALLYTTKYLAINNIANSSRFLFFFNIIILMGALLSLSANLFTMFCCYELLTLTTIPLIIHVKVGAIYDKLYQYLKILMGSSMLLFFPAILIIYAKVDHGNFIYDGFIQDNFSDTQAIFLFLMFIFGISKAAKYPLHGWLPAAMIASYPVSALLHAVVVVKAGLFCIFKIIIYVFGLKYLHSLFTPFNWIILLPTITIFYSAIKGLQANNIKMILAYSTINQLALALLSAFMFTQKSIAAAILHMVSHSMTKICLFFAAGNYYSINHTSQIKDLLGIKVVMPKTSLIMLIASLSLIGLPPFAGFISKFYIMLAAAQQQQLLIMVIIAISTILSALYMTKILIFIYRANATTNHDSENKLPSSMLVSIIICIVGVVGFFLIQKLIGRFLVYI</sequence>
<feature type="transmembrane region" description="Helical" evidence="9">
    <location>
        <begin position="83"/>
        <end position="103"/>
    </location>
</feature>
<evidence type="ECO:0000256" key="3">
    <source>
        <dbReference type="ARBA" id="ARBA00022475"/>
    </source>
</evidence>
<keyword evidence="6 9" id="KW-0472">Membrane</keyword>
<feature type="transmembrane region" description="Helical" evidence="9">
    <location>
        <begin position="115"/>
        <end position="132"/>
    </location>
</feature>
<dbReference type="PANTHER" id="PTHR42703:SF1">
    <property type="entry name" value="NA(+)_H(+) ANTIPORTER SUBUNIT D1"/>
    <property type="match status" value="1"/>
</dbReference>
<feature type="transmembrane region" description="Helical" evidence="9">
    <location>
        <begin position="417"/>
        <end position="439"/>
    </location>
</feature>
<dbReference type="InterPro" id="IPR050586">
    <property type="entry name" value="CPA3_Na-H_Antiporter_D"/>
</dbReference>
<evidence type="ECO:0000256" key="6">
    <source>
        <dbReference type="ARBA" id="ARBA00023136"/>
    </source>
</evidence>
<keyword evidence="3" id="KW-1003">Cell membrane</keyword>
<keyword evidence="5 9" id="KW-1133">Transmembrane helix</keyword>